<comment type="caution">
    <text evidence="1">The sequence shown here is derived from an EMBL/GenBank/DDBJ whole genome shotgun (WGS) entry which is preliminary data.</text>
</comment>
<evidence type="ECO:0000313" key="2">
    <source>
        <dbReference type="Proteomes" id="UP001557470"/>
    </source>
</evidence>
<gene>
    <name evidence="1" type="ORF">UPYG_G00336580</name>
</gene>
<dbReference type="EMBL" id="JAGEUA010000011">
    <property type="protein sequence ID" value="KAL0962168.1"/>
    <property type="molecule type" value="Genomic_DNA"/>
</dbReference>
<accession>A0ABD0W0D9</accession>
<keyword evidence="2" id="KW-1185">Reference proteome</keyword>
<sequence length="70" mass="7696">MCLSMTCCHGKRRHKVDPGMQTFEHNCRTWKGASQSLISPGGGTVTAMKSEVLFHALLVYKLTNLVISTS</sequence>
<dbReference type="Proteomes" id="UP001557470">
    <property type="component" value="Unassembled WGS sequence"/>
</dbReference>
<proteinExistence type="predicted"/>
<dbReference type="AlphaFoldDB" id="A0ABD0W0D9"/>
<organism evidence="1 2">
    <name type="scientific">Umbra pygmaea</name>
    <name type="common">Eastern mudminnow</name>
    <dbReference type="NCBI Taxonomy" id="75934"/>
    <lineage>
        <taxon>Eukaryota</taxon>
        <taxon>Metazoa</taxon>
        <taxon>Chordata</taxon>
        <taxon>Craniata</taxon>
        <taxon>Vertebrata</taxon>
        <taxon>Euteleostomi</taxon>
        <taxon>Actinopterygii</taxon>
        <taxon>Neopterygii</taxon>
        <taxon>Teleostei</taxon>
        <taxon>Protacanthopterygii</taxon>
        <taxon>Esociformes</taxon>
        <taxon>Umbridae</taxon>
        <taxon>Umbra</taxon>
    </lineage>
</organism>
<protein>
    <submittedName>
        <fullName evidence="1">Uncharacterized protein</fullName>
    </submittedName>
</protein>
<name>A0ABD0W0D9_UMBPY</name>
<evidence type="ECO:0000313" key="1">
    <source>
        <dbReference type="EMBL" id="KAL0962168.1"/>
    </source>
</evidence>
<reference evidence="1 2" key="1">
    <citation type="submission" date="2024-06" db="EMBL/GenBank/DDBJ databases">
        <authorList>
            <person name="Pan Q."/>
            <person name="Wen M."/>
            <person name="Jouanno E."/>
            <person name="Zahm M."/>
            <person name="Klopp C."/>
            <person name="Cabau C."/>
            <person name="Louis A."/>
            <person name="Berthelot C."/>
            <person name="Parey E."/>
            <person name="Roest Crollius H."/>
            <person name="Montfort J."/>
            <person name="Robinson-Rechavi M."/>
            <person name="Bouchez O."/>
            <person name="Lampietro C."/>
            <person name="Lopez Roques C."/>
            <person name="Donnadieu C."/>
            <person name="Postlethwait J."/>
            <person name="Bobe J."/>
            <person name="Verreycken H."/>
            <person name="Guiguen Y."/>
        </authorList>
    </citation>
    <scope>NUCLEOTIDE SEQUENCE [LARGE SCALE GENOMIC DNA]</scope>
    <source>
        <strain evidence="1">Up_M1</strain>
        <tissue evidence="1">Testis</tissue>
    </source>
</reference>